<name>A0A1R3KGD5_9ROSI</name>
<dbReference type="EMBL" id="AWUE01013712">
    <property type="protein sequence ID" value="OMP06152.1"/>
    <property type="molecule type" value="Genomic_DNA"/>
</dbReference>
<dbReference type="OrthoDB" id="672773at2759"/>
<dbReference type="Proteomes" id="UP000187203">
    <property type="component" value="Unassembled WGS sequence"/>
</dbReference>
<evidence type="ECO:0000256" key="2">
    <source>
        <dbReference type="ARBA" id="ARBA00006840"/>
    </source>
</evidence>
<keyword evidence="5 6" id="KW-0472">Membrane</keyword>
<feature type="transmembrane region" description="Helical" evidence="6">
    <location>
        <begin position="7"/>
        <end position="34"/>
    </location>
</feature>
<feature type="transmembrane region" description="Helical" evidence="6">
    <location>
        <begin position="237"/>
        <end position="258"/>
    </location>
</feature>
<comment type="similarity">
    <text evidence="2">Belongs to the tetraspanin (TM4SF) family.</text>
</comment>
<dbReference type="GO" id="GO:0016020">
    <property type="term" value="C:membrane"/>
    <property type="evidence" value="ECO:0007669"/>
    <property type="project" value="UniProtKB-SubCell"/>
</dbReference>
<dbReference type="STRING" id="93759.A0A1R3KGD5"/>
<dbReference type="InterPro" id="IPR018499">
    <property type="entry name" value="Tetraspanin/Peripherin"/>
</dbReference>
<evidence type="ECO:0000256" key="3">
    <source>
        <dbReference type="ARBA" id="ARBA00022692"/>
    </source>
</evidence>
<evidence type="ECO:0000256" key="5">
    <source>
        <dbReference type="ARBA" id="ARBA00023136"/>
    </source>
</evidence>
<dbReference type="GO" id="GO:0009734">
    <property type="term" value="P:auxin-activated signaling pathway"/>
    <property type="evidence" value="ECO:0007669"/>
    <property type="project" value="InterPro"/>
</dbReference>
<evidence type="ECO:0000313" key="8">
    <source>
        <dbReference type="Proteomes" id="UP000187203"/>
    </source>
</evidence>
<comment type="subcellular location">
    <subcellularLocation>
        <location evidence="1">Membrane</location>
        <topology evidence="1">Multi-pass membrane protein</topology>
    </subcellularLocation>
</comment>
<dbReference type="Pfam" id="PF00335">
    <property type="entry name" value="Tetraspanin"/>
    <property type="match status" value="1"/>
</dbReference>
<dbReference type="InterPro" id="IPR044991">
    <property type="entry name" value="TET_plant"/>
</dbReference>
<protein>
    <submittedName>
        <fullName evidence="7">Tetraspanin/Peripherin</fullName>
    </submittedName>
</protein>
<evidence type="ECO:0000256" key="1">
    <source>
        <dbReference type="ARBA" id="ARBA00004141"/>
    </source>
</evidence>
<feature type="transmembrane region" description="Helical" evidence="6">
    <location>
        <begin position="46"/>
        <end position="66"/>
    </location>
</feature>
<feature type="transmembrane region" description="Helical" evidence="6">
    <location>
        <begin position="73"/>
        <end position="96"/>
    </location>
</feature>
<keyword evidence="3 6" id="KW-0812">Transmembrane</keyword>
<evidence type="ECO:0000256" key="6">
    <source>
        <dbReference type="SAM" id="Phobius"/>
    </source>
</evidence>
<gene>
    <name evidence="7" type="ORF">COLO4_08308</name>
</gene>
<reference evidence="8" key="1">
    <citation type="submission" date="2013-09" db="EMBL/GenBank/DDBJ databases">
        <title>Corchorus olitorius genome sequencing.</title>
        <authorList>
            <person name="Alam M."/>
            <person name="Haque M.S."/>
            <person name="Islam M.S."/>
            <person name="Emdad E.M."/>
            <person name="Islam M.M."/>
            <person name="Ahmed B."/>
            <person name="Halim A."/>
            <person name="Hossen Q.M.M."/>
            <person name="Hossain M.Z."/>
            <person name="Ahmed R."/>
            <person name="Khan M.M."/>
            <person name="Islam R."/>
            <person name="Rashid M.M."/>
            <person name="Khan S.A."/>
            <person name="Rahman M.S."/>
            <person name="Alam M."/>
            <person name="Yahiya A.S."/>
            <person name="Khan M.S."/>
            <person name="Azam M.S."/>
            <person name="Haque T."/>
            <person name="Lashkar M.Z.H."/>
            <person name="Akhand A.I."/>
            <person name="Morshed G."/>
            <person name="Roy S."/>
            <person name="Uddin K.S."/>
            <person name="Rabeya T."/>
            <person name="Hossain A.S."/>
            <person name="Chowdhury A."/>
            <person name="Snigdha A.R."/>
            <person name="Mortoza M.S."/>
            <person name="Matin S.A."/>
            <person name="Hoque S.M.E."/>
            <person name="Islam M.K."/>
            <person name="Roy D.K."/>
            <person name="Haider R."/>
            <person name="Moosa M.M."/>
            <person name="Elias S.M."/>
            <person name="Hasan A.M."/>
            <person name="Jahan S."/>
            <person name="Shafiuddin M."/>
            <person name="Mahmood N."/>
            <person name="Shommy N.S."/>
        </authorList>
    </citation>
    <scope>NUCLEOTIDE SEQUENCE [LARGE SCALE GENOMIC DNA]</scope>
    <source>
        <strain evidence="8">cv. O-4</strain>
    </source>
</reference>
<keyword evidence="4 6" id="KW-1133">Transmembrane helix</keyword>
<organism evidence="7 8">
    <name type="scientific">Corchorus olitorius</name>
    <dbReference type="NCBI Taxonomy" id="93759"/>
    <lineage>
        <taxon>Eukaryota</taxon>
        <taxon>Viridiplantae</taxon>
        <taxon>Streptophyta</taxon>
        <taxon>Embryophyta</taxon>
        <taxon>Tracheophyta</taxon>
        <taxon>Spermatophyta</taxon>
        <taxon>Magnoliopsida</taxon>
        <taxon>eudicotyledons</taxon>
        <taxon>Gunneridae</taxon>
        <taxon>Pentapetalae</taxon>
        <taxon>rosids</taxon>
        <taxon>malvids</taxon>
        <taxon>Malvales</taxon>
        <taxon>Malvaceae</taxon>
        <taxon>Grewioideae</taxon>
        <taxon>Apeibeae</taxon>
        <taxon>Corchorus</taxon>
    </lineage>
</organism>
<keyword evidence="8" id="KW-1185">Reference proteome</keyword>
<dbReference type="PANTHER" id="PTHR32191">
    <property type="entry name" value="TETRASPANIN-8-RELATED"/>
    <property type="match status" value="1"/>
</dbReference>
<accession>A0A1R3KGD5</accession>
<evidence type="ECO:0000313" key="7">
    <source>
        <dbReference type="EMBL" id="OMP06152.1"/>
    </source>
</evidence>
<proteinExistence type="inferred from homology"/>
<dbReference type="AlphaFoldDB" id="A0A1R3KGD5"/>
<comment type="caution">
    <text evidence="7">The sequence shown here is derived from an EMBL/GenBank/DDBJ whole genome shotgun (WGS) entry which is preliminary data.</text>
</comment>
<evidence type="ECO:0000256" key="4">
    <source>
        <dbReference type="ARBA" id="ARBA00022989"/>
    </source>
</evidence>
<sequence>MGRVSNFIVVLVNTLLLIVGLVSLAFGVVFTVQGDTHCEKVMTKPALILGGFVAAVALLGLIGSLCKSNFFMFIYLTILFLLIVGLIGFTIFVFLITNPGAGKVVSNRGFNEHRTWDFSNWLHKHFLNDKNWNQIKSCLHDANVCGTSGKSNGFHYHSFVFFKKTLPTVQDGCCKPPSACGFESKNATVWEAPNATGPAIQDPDCQTWSNNQLELCYDCNSCKGGVLANFKKEWRSLAIINIVILLCLIFVYSIGCCARRSNKSNKTYIRGFA</sequence>